<evidence type="ECO:0000313" key="1">
    <source>
        <dbReference type="EMBL" id="PNG05213.1"/>
    </source>
</evidence>
<accession>A0A2N8SRW2</accession>
<organism evidence="1 2">
    <name type="scientific">Stutzerimonas stutzeri</name>
    <name type="common">Pseudomonas stutzeri</name>
    <dbReference type="NCBI Taxonomy" id="316"/>
    <lineage>
        <taxon>Bacteria</taxon>
        <taxon>Pseudomonadati</taxon>
        <taxon>Pseudomonadota</taxon>
        <taxon>Gammaproteobacteria</taxon>
        <taxon>Pseudomonadales</taxon>
        <taxon>Pseudomonadaceae</taxon>
        <taxon>Stutzerimonas</taxon>
    </lineage>
</organism>
<name>A0A2N8SRW2_STUST</name>
<dbReference type="AlphaFoldDB" id="A0A2N8SRW2"/>
<gene>
    <name evidence="1" type="ORF">CXK94_20510</name>
</gene>
<dbReference type="Proteomes" id="UP000236023">
    <property type="component" value="Unassembled WGS sequence"/>
</dbReference>
<proteinExistence type="predicted"/>
<comment type="caution">
    <text evidence="1">The sequence shown here is derived from an EMBL/GenBank/DDBJ whole genome shotgun (WGS) entry which is preliminary data.</text>
</comment>
<evidence type="ECO:0000313" key="2">
    <source>
        <dbReference type="Proteomes" id="UP000236023"/>
    </source>
</evidence>
<dbReference type="PROSITE" id="PS51257">
    <property type="entry name" value="PROKAR_LIPOPROTEIN"/>
    <property type="match status" value="1"/>
</dbReference>
<dbReference type="EMBL" id="POUT01000017">
    <property type="protein sequence ID" value="PNG05213.1"/>
    <property type="molecule type" value="Genomic_DNA"/>
</dbReference>
<sequence length="48" mass="5133">METFVKTISGSTALLVLALALAGCTGNYKFSDDQYRPLGDPQALNRGK</sequence>
<reference evidence="1 2" key="1">
    <citation type="submission" date="2018-01" db="EMBL/GenBank/DDBJ databases">
        <title>Denitrification phenotypes of diverse strains of Pseudomonas stutzeri.</title>
        <authorList>
            <person name="Milligan D.A."/>
            <person name="Bergaust L."/>
            <person name="Bakken L.R."/>
            <person name="Frostegard A."/>
        </authorList>
    </citation>
    <scope>NUCLEOTIDE SEQUENCE [LARGE SCALE GENOMIC DNA]</scope>
    <source>
        <strain evidence="1 2">24a75</strain>
    </source>
</reference>
<protein>
    <submittedName>
        <fullName evidence="1">Type VI secretion protein</fullName>
    </submittedName>
</protein>